<protein>
    <submittedName>
        <fullName evidence="1">DUF336-domain-containing protein</fullName>
    </submittedName>
</protein>
<dbReference type="Proteomes" id="UP000799324">
    <property type="component" value="Unassembled WGS sequence"/>
</dbReference>
<accession>A0A6A6T9W9</accession>
<sequence length="189" mass="19438">MQPTRDGATESYPLDLDTSLSTPLHLNAAYSSSQTMLSSVTTAIVSHPSLTSSGARVALSAAELRAKEIGIPMNIAIADSHIHLLAFTPMDNAKITSIAIAIDKAFTASGHRVPTSAYKRTVWSGGVAFGIGHTNGGRFCTIGGGVPILDGEGNVLGAVGCSSGSPAQDEEVARAGYEAVLEVIGRETL</sequence>
<keyword evidence="2" id="KW-1185">Reference proteome</keyword>
<dbReference type="AlphaFoldDB" id="A0A6A6T9W9"/>
<proteinExistence type="predicted"/>
<dbReference type="InterPro" id="IPR052517">
    <property type="entry name" value="GlcG_carb_metab_protein"/>
</dbReference>
<dbReference type="Pfam" id="PF03928">
    <property type="entry name" value="HbpS-like"/>
    <property type="match status" value="1"/>
</dbReference>
<evidence type="ECO:0000313" key="1">
    <source>
        <dbReference type="EMBL" id="KAF2655723.1"/>
    </source>
</evidence>
<reference evidence="1" key="1">
    <citation type="journal article" date="2020" name="Stud. Mycol.">
        <title>101 Dothideomycetes genomes: a test case for predicting lifestyles and emergence of pathogens.</title>
        <authorList>
            <person name="Haridas S."/>
            <person name="Albert R."/>
            <person name="Binder M."/>
            <person name="Bloem J."/>
            <person name="Labutti K."/>
            <person name="Salamov A."/>
            <person name="Andreopoulos B."/>
            <person name="Baker S."/>
            <person name="Barry K."/>
            <person name="Bills G."/>
            <person name="Bluhm B."/>
            <person name="Cannon C."/>
            <person name="Castanera R."/>
            <person name="Culley D."/>
            <person name="Daum C."/>
            <person name="Ezra D."/>
            <person name="Gonzalez J."/>
            <person name="Henrissat B."/>
            <person name="Kuo A."/>
            <person name="Liang C."/>
            <person name="Lipzen A."/>
            <person name="Lutzoni F."/>
            <person name="Magnuson J."/>
            <person name="Mondo S."/>
            <person name="Nolan M."/>
            <person name="Ohm R."/>
            <person name="Pangilinan J."/>
            <person name="Park H.-J."/>
            <person name="Ramirez L."/>
            <person name="Alfaro M."/>
            <person name="Sun H."/>
            <person name="Tritt A."/>
            <person name="Yoshinaga Y."/>
            <person name="Zwiers L.-H."/>
            <person name="Turgeon B."/>
            <person name="Goodwin S."/>
            <person name="Spatafora J."/>
            <person name="Crous P."/>
            <person name="Grigoriev I."/>
        </authorList>
    </citation>
    <scope>NUCLEOTIDE SEQUENCE</scope>
    <source>
        <strain evidence="1">CBS 122681</strain>
    </source>
</reference>
<dbReference type="SUPFAM" id="SSF143744">
    <property type="entry name" value="GlcG-like"/>
    <property type="match status" value="1"/>
</dbReference>
<dbReference type="PANTHER" id="PTHR34309:SF1">
    <property type="entry name" value="PROTEIN GLCG"/>
    <property type="match status" value="1"/>
</dbReference>
<dbReference type="Gene3D" id="3.30.450.150">
    <property type="entry name" value="Haem-degrading domain"/>
    <property type="match status" value="1"/>
</dbReference>
<feature type="non-terminal residue" evidence="1">
    <location>
        <position position="189"/>
    </location>
</feature>
<dbReference type="InterPro" id="IPR005624">
    <property type="entry name" value="PduO/GlcC-like"/>
</dbReference>
<name>A0A6A6T9W9_9PLEO</name>
<dbReference type="InterPro" id="IPR038084">
    <property type="entry name" value="PduO/GlcC-like_sf"/>
</dbReference>
<dbReference type="EMBL" id="MU004345">
    <property type="protein sequence ID" value="KAF2655723.1"/>
    <property type="molecule type" value="Genomic_DNA"/>
</dbReference>
<evidence type="ECO:0000313" key="2">
    <source>
        <dbReference type="Proteomes" id="UP000799324"/>
    </source>
</evidence>
<dbReference type="PANTHER" id="PTHR34309">
    <property type="entry name" value="SLR1406 PROTEIN"/>
    <property type="match status" value="1"/>
</dbReference>
<dbReference type="OrthoDB" id="2276076at2759"/>
<gene>
    <name evidence="1" type="ORF">K491DRAFT_629661</name>
</gene>
<organism evidence="1 2">
    <name type="scientific">Lophiostoma macrostomum CBS 122681</name>
    <dbReference type="NCBI Taxonomy" id="1314788"/>
    <lineage>
        <taxon>Eukaryota</taxon>
        <taxon>Fungi</taxon>
        <taxon>Dikarya</taxon>
        <taxon>Ascomycota</taxon>
        <taxon>Pezizomycotina</taxon>
        <taxon>Dothideomycetes</taxon>
        <taxon>Pleosporomycetidae</taxon>
        <taxon>Pleosporales</taxon>
        <taxon>Lophiostomataceae</taxon>
        <taxon>Lophiostoma</taxon>
    </lineage>
</organism>